<protein>
    <recommendedName>
        <fullName evidence="2">VWFC domain-containing protein</fullName>
    </recommendedName>
</protein>
<gene>
    <name evidence="3" type="ORF">OSB1V03_LOCUS19724</name>
</gene>
<keyword evidence="4" id="KW-1185">Reference proteome</keyword>
<evidence type="ECO:0000256" key="1">
    <source>
        <dbReference type="SAM" id="MobiDB-lite"/>
    </source>
</evidence>
<dbReference type="EMBL" id="CAJPIZ010029785">
    <property type="protein sequence ID" value="CAG2119777.1"/>
    <property type="molecule type" value="Genomic_DNA"/>
</dbReference>
<feature type="domain" description="VWFC" evidence="2">
    <location>
        <begin position="125"/>
        <end position="186"/>
    </location>
</feature>
<dbReference type="Proteomes" id="UP000759131">
    <property type="component" value="Unassembled WGS sequence"/>
</dbReference>
<dbReference type="InterPro" id="IPR001007">
    <property type="entry name" value="VWF_dom"/>
</dbReference>
<evidence type="ECO:0000313" key="3">
    <source>
        <dbReference type="EMBL" id="CAD7643721.1"/>
    </source>
</evidence>
<feature type="region of interest" description="Disordered" evidence="1">
    <location>
        <begin position="1"/>
        <end position="73"/>
    </location>
</feature>
<dbReference type="Gene3D" id="2.10.70.10">
    <property type="entry name" value="Complement Module, domain 1"/>
    <property type="match status" value="1"/>
</dbReference>
<sequence>MQPQNDWRVVNQNFARRPMFEETPGGPPKPIESLYYISNSDNSDDIRRHDTDEPIDENTPDVDKKPRLEFDNNPNNRMKIIPFKINDAFGGGLSPKKKNGSFLIRLSPPNKPLAPDSTPKSTQQISCFYNSVEYPNGAMIPKPDPCTLCRCFYGRELCQQQKCPAPPEKDCVPEQMNGYCCPRYIC</sequence>
<dbReference type="OrthoDB" id="10072086at2759"/>
<feature type="compositionally biased region" description="Basic and acidic residues" evidence="1">
    <location>
        <begin position="61"/>
        <end position="70"/>
    </location>
</feature>
<dbReference type="SMART" id="SM00214">
    <property type="entry name" value="VWC"/>
    <property type="match status" value="1"/>
</dbReference>
<evidence type="ECO:0000313" key="4">
    <source>
        <dbReference type="Proteomes" id="UP000759131"/>
    </source>
</evidence>
<proteinExistence type="predicted"/>
<dbReference type="AlphaFoldDB" id="A0A7R9LNB1"/>
<feature type="non-terminal residue" evidence="3">
    <location>
        <position position="186"/>
    </location>
</feature>
<feature type="compositionally biased region" description="Polar residues" evidence="1">
    <location>
        <begin position="1"/>
        <end position="14"/>
    </location>
</feature>
<evidence type="ECO:0000259" key="2">
    <source>
        <dbReference type="PROSITE" id="PS50184"/>
    </source>
</evidence>
<accession>A0A7R9LNB1</accession>
<name>A0A7R9LNB1_9ACAR</name>
<organism evidence="3">
    <name type="scientific">Medioppia subpectinata</name>
    <dbReference type="NCBI Taxonomy" id="1979941"/>
    <lineage>
        <taxon>Eukaryota</taxon>
        <taxon>Metazoa</taxon>
        <taxon>Ecdysozoa</taxon>
        <taxon>Arthropoda</taxon>
        <taxon>Chelicerata</taxon>
        <taxon>Arachnida</taxon>
        <taxon>Acari</taxon>
        <taxon>Acariformes</taxon>
        <taxon>Sarcoptiformes</taxon>
        <taxon>Oribatida</taxon>
        <taxon>Brachypylina</taxon>
        <taxon>Oppioidea</taxon>
        <taxon>Oppiidae</taxon>
        <taxon>Medioppia</taxon>
    </lineage>
</organism>
<dbReference type="EMBL" id="OC884360">
    <property type="protein sequence ID" value="CAD7643721.1"/>
    <property type="molecule type" value="Genomic_DNA"/>
</dbReference>
<dbReference type="PROSITE" id="PS50184">
    <property type="entry name" value="VWFC_2"/>
    <property type="match status" value="1"/>
</dbReference>
<reference evidence="3" key="1">
    <citation type="submission" date="2020-11" db="EMBL/GenBank/DDBJ databases">
        <authorList>
            <person name="Tran Van P."/>
        </authorList>
    </citation>
    <scope>NUCLEOTIDE SEQUENCE</scope>
</reference>
<dbReference type="SUPFAM" id="SSF57603">
    <property type="entry name" value="FnI-like domain"/>
    <property type="match status" value="1"/>
</dbReference>